<comment type="caution">
    <text evidence="1">The sequence shown here is derived from an EMBL/GenBank/DDBJ whole genome shotgun (WGS) entry which is preliminary data.</text>
</comment>
<name>A0ABQ1H3N0_9BACL</name>
<evidence type="ECO:0000313" key="2">
    <source>
        <dbReference type="Proteomes" id="UP000617979"/>
    </source>
</evidence>
<reference evidence="2" key="1">
    <citation type="journal article" date="2019" name="Int. J. Syst. Evol. Microbiol.">
        <title>The Global Catalogue of Microorganisms (GCM) 10K type strain sequencing project: providing services to taxonomists for standard genome sequencing and annotation.</title>
        <authorList>
            <consortium name="The Broad Institute Genomics Platform"/>
            <consortium name="The Broad Institute Genome Sequencing Center for Infectious Disease"/>
            <person name="Wu L."/>
            <person name="Ma J."/>
        </authorList>
    </citation>
    <scope>NUCLEOTIDE SEQUENCE [LARGE SCALE GENOMIC DNA]</scope>
    <source>
        <strain evidence="2">CGMCC 1.12404</strain>
    </source>
</reference>
<dbReference type="RefSeq" id="WP_188433444.1">
    <property type="nucleotide sequence ID" value="NZ_BMEX01000019.1"/>
</dbReference>
<gene>
    <name evidence="1" type="ORF">GCM10007416_31220</name>
</gene>
<protein>
    <recommendedName>
        <fullName evidence="3">Zinc dependent phospholipase C</fullName>
    </recommendedName>
</protein>
<evidence type="ECO:0008006" key="3">
    <source>
        <dbReference type="Google" id="ProtNLM"/>
    </source>
</evidence>
<proteinExistence type="predicted"/>
<keyword evidence="2" id="KW-1185">Reference proteome</keyword>
<accession>A0ABQ1H3N0</accession>
<dbReference type="Proteomes" id="UP000617979">
    <property type="component" value="Unassembled WGS sequence"/>
</dbReference>
<evidence type="ECO:0000313" key="1">
    <source>
        <dbReference type="EMBL" id="GGA55770.1"/>
    </source>
</evidence>
<sequence>MPNVWSHILFGDRVRKLAGLSAAGDLRSFHLGCQGPDFLLYHNFWPWKRDKSVSRLGSVIHQKHCGPFLMDLIAAAAEHPGMRDYVSGFLTHHILDRCTHPYIIYKSGDGKYKHQKLEVIIDTLLAQRLEGIQTWKQPVVPRIDIGTSLPRQWVKVLQGTAQKHFPKETESVLPHHWNEGYRDMKRALSIFHDPTGIKWLLTLGAISPFRHRPIRDRIDYLNVSGEEWVHPHFPKEKHQESFLTLWESALKEGAHLLNRTVAFWKGKTSEDTLCGLLGNISYDTGKECNSRKERPVYAPVV</sequence>
<dbReference type="EMBL" id="BMEX01000019">
    <property type="protein sequence ID" value="GGA55770.1"/>
    <property type="molecule type" value="Genomic_DNA"/>
</dbReference>
<organism evidence="1 2">
    <name type="scientific">Kroppenstedtia guangzhouensis</name>
    <dbReference type="NCBI Taxonomy" id="1274356"/>
    <lineage>
        <taxon>Bacteria</taxon>
        <taxon>Bacillati</taxon>
        <taxon>Bacillota</taxon>
        <taxon>Bacilli</taxon>
        <taxon>Bacillales</taxon>
        <taxon>Thermoactinomycetaceae</taxon>
        <taxon>Kroppenstedtia</taxon>
    </lineage>
</organism>